<feature type="transmembrane region" description="Helical" evidence="1">
    <location>
        <begin position="12"/>
        <end position="35"/>
    </location>
</feature>
<protein>
    <recommendedName>
        <fullName evidence="2">DUF6534 domain-containing protein</fullName>
    </recommendedName>
</protein>
<sequence length="328" mass="36522">MALGPAEVTHGPMFVGTVLMLALYGIMVTQAYLYFTTYTKDRKWMKFYVFILFIAVTLKVIFNIIYLYDALIIHYDDPVYLQSATLMFNTDPAMTGIISTYVQCFFAWRVGVITTKRWLGGLIVMLSFIGGLSAIASAVAAGYIPVFTSFQKFQAAVILWLGGSVLSDIFITVLLVWHLNRRKTGFSTTDDIVNRIIRLTIQTGMITTIFAFIDLILFVTDPTGLHLIFNFPLCVLYANSLMSTLNSRGSWRFVQNKEGLSSSGQQTSAIVRPGGANTNVVHLKTRPEVFVQVESHQMVDVADSKGDLFSDDIPKIRDSTNSSAISHV</sequence>
<feature type="transmembrane region" description="Helical" evidence="1">
    <location>
        <begin position="93"/>
        <end position="111"/>
    </location>
</feature>
<evidence type="ECO:0000313" key="3">
    <source>
        <dbReference type="EMBL" id="EGO26986.1"/>
    </source>
</evidence>
<dbReference type="PANTHER" id="PTHR40465">
    <property type="entry name" value="CHROMOSOME 1, WHOLE GENOME SHOTGUN SEQUENCE"/>
    <property type="match status" value="1"/>
</dbReference>
<accession>F8NSR2</accession>
<dbReference type="EMBL" id="GL945432">
    <property type="protein sequence ID" value="EGO26986.1"/>
    <property type="molecule type" value="Genomic_DNA"/>
</dbReference>
<dbReference type="KEGG" id="sla:SERLADRAFT_386404"/>
<feature type="domain" description="DUF6534" evidence="2">
    <location>
        <begin position="164"/>
        <end position="249"/>
    </location>
</feature>
<dbReference type="InterPro" id="IPR045339">
    <property type="entry name" value="DUF6534"/>
</dbReference>
<feature type="transmembrane region" description="Helical" evidence="1">
    <location>
        <begin position="225"/>
        <end position="242"/>
    </location>
</feature>
<dbReference type="RefSeq" id="XP_007317159.1">
    <property type="nucleotide sequence ID" value="XM_007317097.1"/>
</dbReference>
<feature type="transmembrane region" description="Helical" evidence="1">
    <location>
        <begin position="156"/>
        <end position="179"/>
    </location>
</feature>
<dbReference type="Proteomes" id="UP000008064">
    <property type="component" value="Unassembled WGS sequence"/>
</dbReference>
<keyword evidence="1" id="KW-1133">Transmembrane helix</keyword>
<reference evidence="3" key="1">
    <citation type="submission" date="2011-04" db="EMBL/GenBank/DDBJ databases">
        <title>Evolution of plant cell wall degrading machinery underlies the functional diversity of forest fungi.</title>
        <authorList>
            <consortium name="US DOE Joint Genome Institute (JGI-PGF)"/>
            <person name="Eastwood D.C."/>
            <person name="Floudas D."/>
            <person name="Binder M."/>
            <person name="Majcherczyk A."/>
            <person name="Schneider P."/>
            <person name="Aerts A."/>
            <person name="Asiegbu F.O."/>
            <person name="Baker S.E."/>
            <person name="Barry K."/>
            <person name="Bendiksby M."/>
            <person name="Blumentritt M."/>
            <person name="Coutinho P.M."/>
            <person name="Cullen D."/>
            <person name="Cullen D."/>
            <person name="Gathman A."/>
            <person name="Goodell B."/>
            <person name="Henrissat B."/>
            <person name="Ihrmark K."/>
            <person name="Kauserud H."/>
            <person name="Kohler A."/>
            <person name="LaButti K."/>
            <person name="Lapidus A."/>
            <person name="Lavin J.L."/>
            <person name="Lee Y.-H."/>
            <person name="Lindquist E."/>
            <person name="Lilly W."/>
            <person name="Lucas S."/>
            <person name="Morin E."/>
            <person name="Murat C."/>
            <person name="Oguiza J.A."/>
            <person name="Park J."/>
            <person name="Pisabarro A.G."/>
            <person name="Riley R."/>
            <person name="Rosling A."/>
            <person name="Salamov A."/>
            <person name="Schmidt O."/>
            <person name="Schmutz J."/>
            <person name="Skrede I."/>
            <person name="Stenlid J."/>
            <person name="Wiebenga A."/>
            <person name="Xie X."/>
            <person name="Kues U."/>
            <person name="Hibbett D.S."/>
            <person name="Hoffmeister D."/>
            <person name="Hogberg N."/>
            <person name="Martin F."/>
            <person name="Grigoriev I.V."/>
            <person name="Watkinson S.C."/>
        </authorList>
    </citation>
    <scope>NUCLEOTIDE SEQUENCE</scope>
    <source>
        <strain evidence="3">S7.9</strain>
    </source>
</reference>
<feature type="transmembrane region" description="Helical" evidence="1">
    <location>
        <begin position="118"/>
        <end position="144"/>
    </location>
</feature>
<dbReference type="Pfam" id="PF20152">
    <property type="entry name" value="DUF6534"/>
    <property type="match status" value="1"/>
</dbReference>
<dbReference type="GeneID" id="18811205"/>
<name>F8NSR2_SERL9</name>
<feature type="transmembrane region" description="Helical" evidence="1">
    <location>
        <begin position="47"/>
        <end position="73"/>
    </location>
</feature>
<evidence type="ECO:0000256" key="1">
    <source>
        <dbReference type="SAM" id="Phobius"/>
    </source>
</evidence>
<gene>
    <name evidence="3" type="ORF">SERLADRAFT_386404</name>
</gene>
<evidence type="ECO:0000259" key="2">
    <source>
        <dbReference type="Pfam" id="PF20152"/>
    </source>
</evidence>
<dbReference type="HOGENOM" id="CLU_046025_2_0_1"/>
<feature type="transmembrane region" description="Helical" evidence="1">
    <location>
        <begin position="199"/>
        <end position="219"/>
    </location>
</feature>
<keyword evidence="1" id="KW-0472">Membrane</keyword>
<dbReference type="PANTHER" id="PTHR40465:SF1">
    <property type="entry name" value="DUF6534 DOMAIN-CONTAINING PROTEIN"/>
    <property type="match status" value="1"/>
</dbReference>
<keyword evidence="1" id="KW-0812">Transmembrane</keyword>
<dbReference type="OrthoDB" id="3265526at2759"/>
<organism>
    <name type="scientific">Serpula lacrymans var. lacrymans (strain S7.9)</name>
    <name type="common">Dry rot fungus</name>
    <dbReference type="NCBI Taxonomy" id="578457"/>
    <lineage>
        <taxon>Eukaryota</taxon>
        <taxon>Fungi</taxon>
        <taxon>Dikarya</taxon>
        <taxon>Basidiomycota</taxon>
        <taxon>Agaricomycotina</taxon>
        <taxon>Agaricomycetes</taxon>
        <taxon>Agaricomycetidae</taxon>
        <taxon>Boletales</taxon>
        <taxon>Coniophorineae</taxon>
        <taxon>Serpulaceae</taxon>
        <taxon>Serpula</taxon>
    </lineage>
</organism>
<proteinExistence type="predicted"/>
<dbReference type="AlphaFoldDB" id="F8NSR2"/>